<evidence type="ECO:0000256" key="3">
    <source>
        <dbReference type="ARBA" id="ARBA00023015"/>
    </source>
</evidence>
<dbReference type="InterPro" id="IPR009057">
    <property type="entry name" value="Homeodomain-like_sf"/>
</dbReference>
<dbReference type="Gene3D" id="1.10.8.60">
    <property type="match status" value="1"/>
</dbReference>
<protein>
    <submittedName>
        <fullName evidence="8">Regulatory protein, Fis family</fullName>
    </submittedName>
</protein>
<proteinExistence type="predicted"/>
<keyword evidence="6" id="KW-0804">Transcription</keyword>
<dbReference type="PANTHER" id="PTHR32071:SF57">
    <property type="entry name" value="C4-DICARBOXYLATE TRANSPORT TRANSCRIPTIONAL REGULATORY PROTEIN DCTD"/>
    <property type="match status" value="1"/>
</dbReference>
<keyword evidence="2" id="KW-0067">ATP-binding</keyword>
<dbReference type="SMART" id="SM00382">
    <property type="entry name" value="AAA"/>
    <property type="match status" value="1"/>
</dbReference>
<dbReference type="STRING" id="1121301.SAMN02745912_01065"/>
<dbReference type="GO" id="GO:0006355">
    <property type="term" value="P:regulation of DNA-templated transcription"/>
    <property type="evidence" value="ECO:0007669"/>
    <property type="project" value="InterPro"/>
</dbReference>
<evidence type="ECO:0000313" key="9">
    <source>
        <dbReference type="Proteomes" id="UP000184465"/>
    </source>
</evidence>
<evidence type="ECO:0000259" key="7">
    <source>
        <dbReference type="PROSITE" id="PS50045"/>
    </source>
</evidence>
<dbReference type="InterPro" id="IPR027417">
    <property type="entry name" value="P-loop_NTPase"/>
</dbReference>
<dbReference type="CDD" id="cd00009">
    <property type="entry name" value="AAA"/>
    <property type="match status" value="1"/>
</dbReference>
<evidence type="ECO:0000256" key="2">
    <source>
        <dbReference type="ARBA" id="ARBA00022840"/>
    </source>
</evidence>
<dbReference type="Pfam" id="PF02954">
    <property type="entry name" value="HTH_8"/>
    <property type="match status" value="1"/>
</dbReference>
<dbReference type="Gene3D" id="1.10.10.60">
    <property type="entry name" value="Homeodomain-like"/>
    <property type="match status" value="1"/>
</dbReference>
<evidence type="ECO:0000256" key="6">
    <source>
        <dbReference type="ARBA" id="ARBA00023163"/>
    </source>
</evidence>
<dbReference type="GO" id="GO:0005524">
    <property type="term" value="F:ATP binding"/>
    <property type="evidence" value="ECO:0007669"/>
    <property type="project" value="UniProtKB-KW"/>
</dbReference>
<gene>
    <name evidence="8" type="ORF">SAMN02745912_01065</name>
</gene>
<sequence length="298" mass="34165">MDIVNRVAKSKATVLITGESGTGKELIANAIHYNSDRKNKPYVKINCGAIPENLLESELFGHEKGAFTGAVSKRYGKFERANHGTIFLDEVGELSLPMQVKLLRVLQEQEIERVGESEVVKIDVRIVAATNRDLKKMVEEGSFREDLYYRLNVIPIELPSLKERKEDIPLLVSYFIEKYCNQMGRNPIKIDKEALNMLINYEWKGNIRELENVIERIVILCQSDTIFKKDLPKEILFVDMDDSEFVLPEKGINLEEVEKSFIKQALVLSEGNQTKAAKLLGITRHTLLYRMDKYDIKN</sequence>
<accession>A0A1M6M5X4</accession>
<dbReference type="InterPro" id="IPR002078">
    <property type="entry name" value="Sigma_54_int"/>
</dbReference>
<dbReference type="PROSITE" id="PS50045">
    <property type="entry name" value="SIGMA54_INTERACT_4"/>
    <property type="match status" value="1"/>
</dbReference>
<evidence type="ECO:0000313" key="8">
    <source>
        <dbReference type="EMBL" id="SHJ78750.1"/>
    </source>
</evidence>
<organism evidence="8 9">
    <name type="scientific">Paramaledivibacter caminithermalis (strain DSM 15212 / CIP 107654 / DViRD3)</name>
    <name type="common">Clostridium caminithermale</name>
    <dbReference type="NCBI Taxonomy" id="1121301"/>
    <lineage>
        <taxon>Bacteria</taxon>
        <taxon>Bacillati</taxon>
        <taxon>Bacillota</taxon>
        <taxon>Clostridia</taxon>
        <taxon>Peptostreptococcales</taxon>
        <taxon>Caminicellaceae</taxon>
        <taxon>Paramaledivibacter</taxon>
    </lineage>
</organism>
<keyword evidence="9" id="KW-1185">Reference proteome</keyword>
<dbReference type="PRINTS" id="PR01590">
    <property type="entry name" value="HTHFIS"/>
</dbReference>
<dbReference type="FunFam" id="1.10.8.60:FF:000014">
    <property type="entry name" value="DNA-binding transcriptional regulator NtrC"/>
    <property type="match status" value="1"/>
</dbReference>
<name>A0A1M6M5X4_PARC5</name>
<dbReference type="SUPFAM" id="SSF46689">
    <property type="entry name" value="Homeodomain-like"/>
    <property type="match status" value="1"/>
</dbReference>
<dbReference type="InterPro" id="IPR058031">
    <property type="entry name" value="AAA_lid_NorR"/>
</dbReference>
<keyword evidence="1" id="KW-0547">Nucleotide-binding</keyword>
<dbReference type="InterPro" id="IPR025662">
    <property type="entry name" value="Sigma_54_int_dom_ATP-bd_1"/>
</dbReference>
<dbReference type="InterPro" id="IPR003593">
    <property type="entry name" value="AAA+_ATPase"/>
</dbReference>
<feature type="domain" description="Sigma-54 factor interaction" evidence="7">
    <location>
        <begin position="1"/>
        <end position="219"/>
    </location>
</feature>
<evidence type="ECO:0000256" key="5">
    <source>
        <dbReference type="ARBA" id="ARBA00023159"/>
    </source>
</evidence>
<dbReference type="Gene3D" id="3.40.50.300">
    <property type="entry name" value="P-loop containing nucleotide triphosphate hydrolases"/>
    <property type="match status" value="1"/>
</dbReference>
<reference evidence="8 9" key="1">
    <citation type="submission" date="2016-11" db="EMBL/GenBank/DDBJ databases">
        <authorList>
            <person name="Jaros S."/>
            <person name="Januszkiewicz K."/>
            <person name="Wedrychowicz H."/>
        </authorList>
    </citation>
    <scope>NUCLEOTIDE SEQUENCE [LARGE SCALE GENOMIC DNA]</scope>
    <source>
        <strain evidence="8 9">DSM 15212</strain>
    </source>
</reference>
<keyword evidence="3" id="KW-0805">Transcription regulation</keyword>
<dbReference type="FunFam" id="3.40.50.300:FF:000006">
    <property type="entry name" value="DNA-binding transcriptional regulator NtrC"/>
    <property type="match status" value="1"/>
</dbReference>
<keyword evidence="5" id="KW-0010">Activator</keyword>
<dbReference type="PANTHER" id="PTHR32071">
    <property type="entry name" value="TRANSCRIPTIONAL REGULATORY PROTEIN"/>
    <property type="match status" value="1"/>
</dbReference>
<dbReference type="SUPFAM" id="SSF52540">
    <property type="entry name" value="P-loop containing nucleoside triphosphate hydrolases"/>
    <property type="match status" value="1"/>
</dbReference>
<dbReference type="PROSITE" id="PS00675">
    <property type="entry name" value="SIGMA54_INTERACT_1"/>
    <property type="match status" value="1"/>
</dbReference>
<evidence type="ECO:0000256" key="4">
    <source>
        <dbReference type="ARBA" id="ARBA00023125"/>
    </source>
</evidence>
<dbReference type="AlphaFoldDB" id="A0A1M6M5X4"/>
<keyword evidence="4" id="KW-0238">DNA-binding</keyword>
<dbReference type="Proteomes" id="UP000184465">
    <property type="component" value="Unassembled WGS sequence"/>
</dbReference>
<evidence type="ECO:0000256" key="1">
    <source>
        <dbReference type="ARBA" id="ARBA00022741"/>
    </source>
</evidence>
<dbReference type="Pfam" id="PF00158">
    <property type="entry name" value="Sigma54_activat"/>
    <property type="match status" value="1"/>
</dbReference>
<dbReference type="GO" id="GO:0043565">
    <property type="term" value="F:sequence-specific DNA binding"/>
    <property type="evidence" value="ECO:0007669"/>
    <property type="project" value="InterPro"/>
</dbReference>
<dbReference type="EMBL" id="FRAG01000009">
    <property type="protein sequence ID" value="SHJ78750.1"/>
    <property type="molecule type" value="Genomic_DNA"/>
</dbReference>
<dbReference type="Pfam" id="PF25601">
    <property type="entry name" value="AAA_lid_14"/>
    <property type="match status" value="1"/>
</dbReference>
<dbReference type="InterPro" id="IPR002197">
    <property type="entry name" value="HTH_Fis"/>
</dbReference>